<dbReference type="EMBL" id="BJTG01000004">
    <property type="protein sequence ID" value="GEJ57435.1"/>
    <property type="molecule type" value="Genomic_DNA"/>
</dbReference>
<proteinExistence type="predicted"/>
<dbReference type="Proteomes" id="UP000503640">
    <property type="component" value="Unassembled WGS sequence"/>
</dbReference>
<evidence type="ECO:0000313" key="3">
    <source>
        <dbReference type="Proteomes" id="UP000503640"/>
    </source>
</evidence>
<protein>
    <submittedName>
        <fullName evidence="2">Uncharacterized protein</fullName>
    </submittedName>
</protein>
<feature type="region of interest" description="Disordered" evidence="1">
    <location>
        <begin position="136"/>
        <end position="157"/>
    </location>
</feature>
<dbReference type="RefSeq" id="WP_176064930.1">
    <property type="nucleotide sequence ID" value="NZ_BJTG01000004.1"/>
</dbReference>
<evidence type="ECO:0000256" key="1">
    <source>
        <dbReference type="SAM" id="MobiDB-lite"/>
    </source>
</evidence>
<comment type="caution">
    <text evidence="2">The sequence shown here is derived from an EMBL/GenBank/DDBJ whole genome shotgun (WGS) entry which is preliminary data.</text>
</comment>
<name>A0A7I9VM07_9BACT</name>
<evidence type="ECO:0000313" key="2">
    <source>
        <dbReference type="EMBL" id="GEJ57435.1"/>
    </source>
</evidence>
<feature type="compositionally biased region" description="Acidic residues" evidence="1">
    <location>
        <begin position="1"/>
        <end position="13"/>
    </location>
</feature>
<dbReference type="AlphaFoldDB" id="A0A7I9VM07"/>
<organism evidence="2 3">
    <name type="scientific">Anaeromyxobacter diazotrophicus</name>
    <dbReference type="NCBI Taxonomy" id="2590199"/>
    <lineage>
        <taxon>Bacteria</taxon>
        <taxon>Pseudomonadati</taxon>
        <taxon>Myxococcota</taxon>
        <taxon>Myxococcia</taxon>
        <taxon>Myxococcales</taxon>
        <taxon>Cystobacterineae</taxon>
        <taxon>Anaeromyxobacteraceae</taxon>
        <taxon>Anaeromyxobacter</taxon>
    </lineage>
</organism>
<sequence>MAPGPEDDEDLPEAPDAAAAGEAGDGGSRRAFTDTVRKAVLTGLGAVFLTEEGARKVARDWKLPKEIVGYIAGQAGSAKDEIVRVVSEEVRKFFESEALRREFLRLVTSMSIEVHAEIRLKPDRHGKVEPHVKVASVKPRVAPRRRGEEHGGEQGEE</sequence>
<feature type="region of interest" description="Disordered" evidence="1">
    <location>
        <begin position="1"/>
        <end position="30"/>
    </location>
</feature>
<reference evidence="3" key="1">
    <citation type="journal article" date="2020" name="Appl. Environ. Microbiol.">
        <title>Diazotrophic Anaeromyxobacter Isolates from Soils.</title>
        <authorList>
            <person name="Masuda Y."/>
            <person name="Yamanaka H."/>
            <person name="Xu Z.X."/>
            <person name="Shiratori Y."/>
            <person name="Aono T."/>
            <person name="Amachi S."/>
            <person name="Senoo K."/>
            <person name="Itoh H."/>
        </authorList>
    </citation>
    <scope>NUCLEOTIDE SEQUENCE [LARGE SCALE GENOMIC DNA]</scope>
    <source>
        <strain evidence="3">R267</strain>
    </source>
</reference>
<accession>A0A7I9VM07</accession>
<feature type="compositionally biased region" description="Basic and acidic residues" evidence="1">
    <location>
        <begin position="145"/>
        <end position="157"/>
    </location>
</feature>
<keyword evidence="3" id="KW-1185">Reference proteome</keyword>
<gene>
    <name evidence="2" type="ORF">AMYX_21760</name>
</gene>